<keyword evidence="4" id="KW-0143">Chaperone</keyword>
<comment type="similarity">
    <text evidence="2">Belongs to the EspG family.</text>
</comment>
<dbReference type="RefSeq" id="WP_173137451.1">
    <property type="nucleotide sequence ID" value="NZ_CBCSGW010000103.1"/>
</dbReference>
<evidence type="ECO:0000256" key="2">
    <source>
        <dbReference type="ARBA" id="ARBA00006411"/>
    </source>
</evidence>
<evidence type="ECO:0000256" key="4">
    <source>
        <dbReference type="ARBA" id="ARBA00023186"/>
    </source>
</evidence>
<comment type="caution">
    <text evidence="5">The sequence shown here is derived from an EMBL/GenBank/DDBJ whole genome shotgun (WGS) entry which is preliminary data.</text>
</comment>
<name>A0ABX2FBV4_9PSEU</name>
<accession>A0ABX2FBV4</accession>
<dbReference type="EMBL" id="JAAATY010000019">
    <property type="protein sequence ID" value="NRN68390.1"/>
    <property type="molecule type" value="Genomic_DNA"/>
</dbReference>
<comment type="subcellular location">
    <subcellularLocation>
        <location evidence="1">Cytoplasm</location>
    </subcellularLocation>
</comment>
<evidence type="ECO:0000256" key="1">
    <source>
        <dbReference type="ARBA" id="ARBA00004496"/>
    </source>
</evidence>
<dbReference type="InterPro" id="IPR025734">
    <property type="entry name" value="EspG"/>
</dbReference>
<evidence type="ECO:0000313" key="6">
    <source>
        <dbReference type="Proteomes" id="UP000763557"/>
    </source>
</evidence>
<keyword evidence="3" id="KW-0963">Cytoplasm</keyword>
<dbReference type="Pfam" id="PF14011">
    <property type="entry name" value="ESX-1_EspG"/>
    <property type="match status" value="1"/>
</dbReference>
<sequence>MGAIRLSATAFLVLTERLGVRVPSAVWLVPDGLGPDRINDASAELSRLELVDEWGDVDESLAGRLRLFDQATRIVDVVAHVDGPANAVLVATERRAVLVINRGQQVLIRRATAQSLSDQAVRLLPDTSPGYGRSVSLPTETLRKAAAEAGDDTRELQAALQRLGVGSSDARMIAVMNESPVDTAQFGVTVKRRRGQRVIGWWRTESGGYLTEEHISPSGEPWTTIAPTDAARLARQIDRVLFE</sequence>
<protein>
    <submittedName>
        <fullName evidence="5">ESX secretion-associated protein EspG</fullName>
    </submittedName>
</protein>
<proteinExistence type="inferred from homology"/>
<reference evidence="5 6" key="1">
    <citation type="submission" date="2020-01" db="EMBL/GenBank/DDBJ databases">
        <title>Kibdelosporangium persica a novel Actinomycetes from a hot desert in Iran.</title>
        <authorList>
            <person name="Safaei N."/>
            <person name="Zaburannyi N."/>
            <person name="Mueller R."/>
            <person name="Wink J."/>
        </authorList>
    </citation>
    <scope>NUCLEOTIDE SEQUENCE [LARGE SCALE GENOMIC DNA]</scope>
    <source>
        <strain evidence="5 6">4NS15</strain>
    </source>
</reference>
<evidence type="ECO:0000313" key="5">
    <source>
        <dbReference type="EMBL" id="NRN68390.1"/>
    </source>
</evidence>
<evidence type="ECO:0000256" key="3">
    <source>
        <dbReference type="ARBA" id="ARBA00022490"/>
    </source>
</evidence>
<dbReference type="Proteomes" id="UP000763557">
    <property type="component" value="Unassembled WGS sequence"/>
</dbReference>
<keyword evidence="6" id="KW-1185">Reference proteome</keyword>
<gene>
    <name evidence="5" type="ORF">GC106_56330</name>
</gene>
<organism evidence="5 6">
    <name type="scientific">Kibdelosporangium persicum</name>
    <dbReference type="NCBI Taxonomy" id="2698649"/>
    <lineage>
        <taxon>Bacteria</taxon>
        <taxon>Bacillati</taxon>
        <taxon>Actinomycetota</taxon>
        <taxon>Actinomycetes</taxon>
        <taxon>Pseudonocardiales</taxon>
        <taxon>Pseudonocardiaceae</taxon>
        <taxon>Kibdelosporangium</taxon>
    </lineage>
</organism>